<proteinExistence type="predicted"/>
<dbReference type="SUPFAM" id="SSF49785">
    <property type="entry name" value="Galactose-binding domain-like"/>
    <property type="match status" value="1"/>
</dbReference>
<keyword evidence="2" id="KW-1185">Reference proteome</keyword>
<reference evidence="1 2" key="1">
    <citation type="journal article" date="2018" name="BMC Genomics">
        <title>The genome of Naegleria lovaniensis, the basis for a comparative approach to unravel pathogenicity factors of the human pathogenic amoeba N. fowleri.</title>
        <authorList>
            <person name="Liechti N."/>
            <person name="Schurch N."/>
            <person name="Bruggmann R."/>
            <person name="Wittwer M."/>
        </authorList>
    </citation>
    <scope>NUCLEOTIDE SEQUENCE [LARGE SCALE GENOMIC DNA]</scope>
    <source>
        <strain evidence="1 2">ATCC 30569</strain>
    </source>
</reference>
<evidence type="ECO:0000313" key="1">
    <source>
        <dbReference type="EMBL" id="KAG2386227.1"/>
    </source>
</evidence>
<name>A0AA88GP30_NAELO</name>
<evidence type="ECO:0000313" key="2">
    <source>
        <dbReference type="Proteomes" id="UP000816034"/>
    </source>
</evidence>
<evidence type="ECO:0008006" key="3">
    <source>
        <dbReference type="Google" id="ProtNLM"/>
    </source>
</evidence>
<gene>
    <name evidence="1" type="ORF">C9374_002673</name>
</gene>
<accession>A0AA88GP30</accession>
<comment type="caution">
    <text evidence="1">The sequence shown here is derived from an EMBL/GenBank/DDBJ whole genome shotgun (WGS) entry which is preliminary data.</text>
</comment>
<dbReference type="Proteomes" id="UP000816034">
    <property type="component" value="Unassembled WGS sequence"/>
</dbReference>
<organism evidence="1 2">
    <name type="scientific">Naegleria lovaniensis</name>
    <name type="common">Amoeba</name>
    <dbReference type="NCBI Taxonomy" id="51637"/>
    <lineage>
        <taxon>Eukaryota</taxon>
        <taxon>Discoba</taxon>
        <taxon>Heterolobosea</taxon>
        <taxon>Tetramitia</taxon>
        <taxon>Eutetramitia</taxon>
        <taxon>Vahlkampfiidae</taxon>
        <taxon>Naegleria</taxon>
    </lineage>
</organism>
<sequence length="133" mass="15239">MTSIKDLIANYKVSSVLNKNSKEFGKQHLFDGNDETCWNSHQGKPQYIYIEFKQPVQIAKVYMTFQGGFVGKDCHFLIANGSEELVNHNSFYPDDSSVEQVFELGATLDKLKIVFEDSTDFYGRVTLYKLDFS</sequence>
<dbReference type="EMBL" id="PYSW02000016">
    <property type="protein sequence ID" value="KAG2386227.1"/>
    <property type="molecule type" value="Genomic_DNA"/>
</dbReference>
<protein>
    <recommendedName>
        <fullName evidence="3">Nuclear receptor 2C2-associated protein</fullName>
    </recommendedName>
</protein>
<dbReference type="Gene3D" id="2.60.120.260">
    <property type="entry name" value="Galactose-binding domain-like"/>
    <property type="match status" value="1"/>
</dbReference>
<dbReference type="InterPro" id="IPR008979">
    <property type="entry name" value="Galactose-bd-like_sf"/>
</dbReference>
<dbReference type="GeneID" id="68095128"/>
<dbReference type="RefSeq" id="XP_044550219.1">
    <property type="nucleotide sequence ID" value="XM_044692116.1"/>
</dbReference>
<dbReference type="AlphaFoldDB" id="A0AA88GP30"/>